<name>A0AC34F1T9_9BILA</name>
<organism evidence="1 2">
    <name type="scientific">Panagrolaimus sp. ES5</name>
    <dbReference type="NCBI Taxonomy" id="591445"/>
    <lineage>
        <taxon>Eukaryota</taxon>
        <taxon>Metazoa</taxon>
        <taxon>Ecdysozoa</taxon>
        <taxon>Nematoda</taxon>
        <taxon>Chromadorea</taxon>
        <taxon>Rhabditida</taxon>
        <taxon>Tylenchina</taxon>
        <taxon>Panagrolaimomorpha</taxon>
        <taxon>Panagrolaimoidea</taxon>
        <taxon>Panagrolaimidae</taxon>
        <taxon>Panagrolaimus</taxon>
    </lineage>
</organism>
<evidence type="ECO:0000313" key="2">
    <source>
        <dbReference type="WBParaSite" id="ES5_v2.g10928.t1"/>
    </source>
</evidence>
<evidence type="ECO:0000313" key="1">
    <source>
        <dbReference type="Proteomes" id="UP000887579"/>
    </source>
</evidence>
<accession>A0AC34F1T9</accession>
<proteinExistence type="predicted"/>
<protein>
    <submittedName>
        <fullName evidence="2">Tim44-like domain-containing protein</fullName>
    </submittedName>
</protein>
<reference evidence="2" key="1">
    <citation type="submission" date="2022-11" db="UniProtKB">
        <authorList>
            <consortium name="WormBaseParasite"/>
        </authorList>
    </citation>
    <scope>IDENTIFICATION</scope>
</reference>
<dbReference type="WBParaSite" id="ES5_v2.g10928.t1">
    <property type="protein sequence ID" value="ES5_v2.g10928.t1"/>
    <property type="gene ID" value="ES5_v2.g10928"/>
</dbReference>
<dbReference type="Proteomes" id="UP000887579">
    <property type="component" value="Unplaced"/>
</dbReference>
<sequence>MLLRQLPRLLATTGSFTQTCSVHHHKERHDLERFIGMKRSKPSKANRNTNSNEHIFRRARAKKTMIVDLPEDSEMREREKMEPNELRYKFLEKGINPYKDVNPRSWTEHQATYQSFYGVIDPFVKPSHVISNDPNPPATNKSLKEKTKEKFADIYHDFRSVRRIRKKVGLESFSKKSMPPVLEKIYIDAHQALVNRNKNELHNLITEHAFAKMWPDVENGSVRWELIKFNEPTKVVSVRCADNPSRSGNDIAQVIARIHSTQKLAVYDRFGKIVLGSETDEKDTLEFVVFECHVSSLDGEWRLHDKVYPSGIAPKEGPLDKKIIENLPDDEYLRPTASKPLKLKISERIKDELKKEEEEEKEKREK</sequence>